<gene>
    <name evidence="1" type="ORF">FHR92_004450</name>
</gene>
<organism evidence="1 2">
    <name type="scientific">Fontibacillus solani</name>
    <dbReference type="NCBI Taxonomy" id="1572857"/>
    <lineage>
        <taxon>Bacteria</taxon>
        <taxon>Bacillati</taxon>
        <taxon>Bacillota</taxon>
        <taxon>Bacilli</taxon>
        <taxon>Bacillales</taxon>
        <taxon>Paenibacillaceae</taxon>
        <taxon>Fontibacillus</taxon>
    </lineage>
</organism>
<accession>A0A7W3SXC3</accession>
<comment type="caution">
    <text evidence="1">The sequence shown here is derived from an EMBL/GenBank/DDBJ whole genome shotgun (WGS) entry which is preliminary data.</text>
</comment>
<protein>
    <submittedName>
        <fullName evidence="1">Uncharacterized protein</fullName>
    </submittedName>
</protein>
<evidence type="ECO:0000313" key="2">
    <source>
        <dbReference type="Proteomes" id="UP000567067"/>
    </source>
</evidence>
<dbReference type="AlphaFoldDB" id="A0A7W3SXC3"/>
<reference evidence="1 2" key="1">
    <citation type="submission" date="2020-08" db="EMBL/GenBank/DDBJ databases">
        <title>Genomic Encyclopedia of Type Strains, Phase III (KMG-III): the genomes of soil and plant-associated and newly described type strains.</title>
        <authorList>
            <person name="Whitman W."/>
        </authorList>
    </citation>
    <scope>NUCLEOTIDE SEQUENCE [LARGE SCALE GENOMIC DNA]</scope>
    <source>
        <strain evidence="1 2">CECT 8693</strain>
    </source>
</reference>
<sequence>MVNYEEARFEMSTGVPDDDDFLTMMLKGRLQCLFGKVIPIIIHLNFC</sequence>
<name>A0A7W3SXC3_9BACL</name>
<dbReference type="EMBL" id="JACJIP010000039">
    <property type="protein sequence ID" value="MBA9087957.1"/>
    <property type="molecule type" value="Genomic_DNA"/>
</dbReference>
<proteinExistence type="predicted"/>
<evidence type="ECO:0000313" key="1">
    <source>
        <dbReference type="EMBL" id="MBA9087957.1"/>
    </source>
</evidence>
<keyword evidence="2" id="KW-1185">Reference proteome</keyword>
<dbReference type="Proteomes" id="UP000567067">
    <property type="component" value="Unassembled WGS sequence"/>
</dbReference>